<dbReference type="Gramene" id="AET1Gv20456500.3">
    <property type="protein sequence ID" value="AET1Gv20456500.3"/>
    <property type="gene ID" value="AET1Gv20456500"/>
</dbReference>
<dbReference type="PANTHER" id="PTHR45224:SF10">
    <property type="entry name" value="OS09G0317700 PROTEIN"/>
    <property type="match status" value="1"/>
</dbReference>
<dbReference type="EnsemblPlants" id="AET1Gv20456500.4">
    <property type="protein sequence ID" value="AET1Gv20456500.4"/>
    <property type="gene ID" value="AET1Gv20456500"/>
</dbReference>
<organism evidence="1 2">
    <name type="scientific">Aegilops tauschii subsp. strangulata</name>
    <name type="common">Goatgrass</name>
    <dbReference type="NCBI Taxonomy" id="200361"/>
    <lineage>
        <taxon>Eukaryota</taxon>
        <taxon>Viridiplantae</taxon>
        <taxon>Streptophyta</taxon>
        <taxon>Embryophyta</taxon>
        <taxon>Tracheophyta</taxon>
        <taxon>Spermatophyta</taxon>
        <taxon>Magnoliopsida</taxon>
        <taxon>Liliopsida</taxon>
        <taxon>Poales</taxon>
        <taxon>Poaceae</taxon>
        <taxon>BOP clade</taxon>
        <taxon>Pooideae</taxon>
        <taxon>Triticodae</taxon>
        <taxon>Triticeae</taxon>
        <taxon>Triticinae</taxon>
        <taxon>Aegilops</taxon>
    </lineage>
</organism>
<reference evidence="1" key="5">
    <citation type="journal article" date="2021" name="G3 (Bethesda)">
        <title>Aegilops tauschii genome assembly Aet v5.0 features greater sequence contiguity and improved annotation.</title>
        <authorList>
            <person name="Wang L."/>
            <person name="Zhu T."/>
            <person name="Rodriguez J.C."/>
            <person name="Deal K.R."/>
            <person name="Dubcovsky J."/>
            <person name="McGuire P.E."/>
            <person name="Lux T."/>
            <person name="Spannagl M."/>
            <person name="Mayer K.F.X."/>
            <person name="Baldrich P."/>
            <person name="Meyers B.C."/>
            <person name="Huo N."/>
            <person name="Gu Y.Q."/>
            <person name="Zhou H."/>
            <person name="Devos K.M."/>
            <person name="Bennetzen J.L."/>
            <person name="Unver T."/>
            <person name="Budak H."/>
            <person name="Gulick P.J."/>
            <person name="Galiba G."/>
            <person name="Kalapos B."/>
            <person name="Nelson D.R."/>
            <person name="Li P."/>
            <person name="You F.M."/>
            <person name="Luo M.C."/>
            <person name="Dvorak J."/>
        </authorList>
    </citation>
    <scope>NUCLEOTIDE SEQUENCE [LARGE SCALE GENOMIC DNA]</scope>
    <source>
        <strain evidence="1">cv. AL8/78</strain>
    </source>
</reference>
<accession>A0A452YL94</accession>
<evidence type="ECO:0000313" key="1">
    <source>
        <dbReference type="EnsemblPlants" id="AET1Gv20456500.3"/>
    </source>
</evidence>
<name>A0A452YL94_AEGTS</name>
<reference evidence="2" key="2">
    <citation type="journal article" date="2017" name="Nat. Plants">
        <title>The Aegilops tauschii genome reveals multiple impacts of transposons.</title>
        <authorList>
            <person name="Zhao G."/>
            <person name="Zou C."/>
            <person name="Li K."/>
            <person name="Wang K."/>
            <person name="Li T."/>
            <person name="Gao L."/>
            <person name="Zhang X."/>
            <person name="Wang H."/>
            <person name="Yang Z."/>
            <person name="Liu X."/>
            <person name="Jiang W."/>
            <person name="Mao L."/>
            <person name="Kong X."/>
            <person name="Jiao Y."/>
            <person name="Jia J."/>
        </authorList>
    </citation>
    <scope>NUCLEOTIDE SEQUENCE [LARGE SCALE GENOMIC DNA]</scope>
    <source>
        <strain evidence="2">cv. AL8/78</strain>
    </source>
</reference>
<dbReference type="EnsemblPlants" id="AET1Gv20456500.3">
    <property type="protein sequence ID" value="AET1Gv20456500.3"/>
    <property type="gene ID" value="AET1Gv20456500"/>
</dbReference>
<proteinExistence type="predicted"/>
<reference evidence="1" key="3">
    <citation type="journal article" date="2017" name="Nature">
        <title>Genome sequence of the progenitor of the wheat D genome Aegilops tauschii.</title>
        <authorList>
            <person name="Luo M.C."/>
            <person name="Gu Y.Q."/>
            <person name="Puiu D."/>
            <person name="Wang H."/>
            <person name="Twardziok S.O."/>
            <person name="Deal K.R."/>
            <person name="Huo N."/>
            <person name="Zhu T."/>
            <person name="Wang L."/>
            <person name="Wang Y."/>
            <person name="McGuire P.E."/>
            <person name="Liu S."/>
            <person name="Long H."/>
            <person name="Ramasamy R.K."/>
            <person name="Rodriguez J.C."/>
            <person name="Van S.L."/>
            <person name="Yuan L."/>
            <person name="Wang Z."/>
            <person name="Xia Z."/>
            <person name="Xiao L."/>
            <person name="Anderson O.D."/>
            <person name="Ouyang S."/>
            <person name="Liang Y."/>
            <person name="Zimin A.V."/>
            <person name="Pertea G."/>
            <person name="Qi P."/>
            <person name="Bennetzen J.L."/>
            <person name="Dai X."/>
            <person name="Dawson M.W."/>
            <person name="Muller H.G."/>
            <person name="Kugler K."/>
            <person name="Rivarola-Duarte L."/>
            <person name="Spannagl M."/>
            <person name="Mayer K.F.X."/>
            <person name="Lu F.H."/>
            <person name="Bevan M.W."/>
            <person name="Leroy P."/>
            <person name="Li P."/>
            <person name="You F.M."/>
            <person name="Sun Q."/>
            <person name="Liu Z."/>
            <person name="Lyons E."/>
            <person name="Wicker T."/>
            <person name="Salzberg S.L."/>
            <person name="Devos K.M."/>
            <person name="Dvorak J."/>
        </authorList>
    </citation>
    <scope>NUCLEOTIDE SEQUENCE [LARGE SCALE GENOMIC DNA]</scope>
    <source>
        <strain evidence="1">cv. AL8/78</strain>
    </source>
</reference>
<reference evidence="1" key="4">
    <citation type="submission" date="2019-03" db="UniProtKB">
        <authorList>
            <consortium name="EnsemblPlants"/>
        </authorList>
    </citation>
    <scope>IDENTIFICATION</scope>
</reference>
<dbReference type="AlphaFoldDB" id="A0A452YL94"/>
<evidence type="ECO:0000313" key="2">
    <source>
        <dbReference type="Proteomes" id="UP000015105"/>
    </source>
</evidence>
<reference evidence="2" key="1">
    <citation type="journal article" date="2014" name="Science">
        <title>Ancient hybridizations among the ancestral genomes of bread wheat.</title>
        <authorList>
            <consortium name="International Wheat Genome Sequencing Consortium,"/>
            <person name="Marcussen T."/>
            <person name="Sandve S.R."/>
            <person name="Heier L."/>
            <person name="Spannagl M."/>
            <person name="Pfeifer M."/>
            <person name="Jakobsen K.S."/>
            <person name="Wulff B.B."/>
            <person name="Steuernagel B."/>
            <person name="Mayer K.F."/>
            <person name="Olsen O.A."/>
        </authorList>
    </citation>
    <scope>NUCLEOTIDE SEQUENCE [LARGE SCALE GENOMIC DNA]</scope>
    <source>
        <strain evidence="2">cv. AL8/78</strain>
    </source>
</reference>
<dbReference type="PANTHER" id="PTHR45224">
    <property type="entry name" value="OS01G0527900 PROTEIN-RELATED"/>
    <property type="match status" value="1"/>
</dbReference>
<sequence length="186" mass="22361">MAFNQYTHNLLSSKKMDLEGAIANESIHLQWTEEEDVRLVKGCFHSLQRLVSIIVLNYCSMSNMQIFACLNNSIQAIYENLEDLWNQITDDFNENSLHERRRQTIQCKRHRYKLNHRIVLFHSMWRRVRDVYINGRSSDELVSRALDLYKSETNKSFKDLNSWNVLRNEPHWNWINFPVIRQRCTI</sequence>
<dbReference type="Gramene" id="AET1Gv20456500.4">
    <property type="protein sequence ID" value="AET1Gv20456500.4"/>
    <property type="gene ID" value="AET1Gv20456500"/>
</dbReference>
<dbReference type="Proteomes" id="UP000015105">
    <property type="component" value="Chromosome 1D"/>
</dbReference>
<protein>
    <submittedName>
        <fullName evidence="1">Uncharacterized protein</fullName>
    </submittedName>
</protein>
<keyword evidence="2" id="KW-1185">Reference proteome</keyword>